<feature type="transmembrane region" description="Helical" evidence="6">
    <location>
        <begin position="254"/>
        <end position="273"/>
    </location>
</feature>
<dbReference type="GO" id="GO:0046839">
    <property type="term" value="P:phospholipid dephosphorylation"/>
    <property type="evidence" value="ECO:0007669"/>
    <property type="project" value="TreeGrafter"/>
</dbReference>
<dbReference type="GO" id="GO:0007165">
    <property type="term" value="P:signal transduction"/>
    <property type="evidence" value="ECO:0007669"/>
    <property type="project" value="TreeGrafter"/>
</dbReference>
<name>A0A914UJJ0_9BILA</name>
<keyword evidence="8" id="KW-1185">Reference proteome</keyword>
<dbReference type="Proteomes" id="UP000887566">
    <property type="component" value="Unplaced"/>
</dbReference>
<dbReference type="AlphaFoldDB" id="A0A914UJJ0"/>
<dbReference type="PANTHER" id="PTHR10165:SF174">
    <property type="entry name" value="PHOSPHATIDIC ACID PHOSPHATASE TYPE 2_HALOPEROXIDASE DOMAIN-CONTAINING PROTEIN"/>
    <property type="match status" value="1"/>
</dbReference>
<organism evidence="8 9">
    <name type="scientific">Plectus sambesii</name>
    <dbReference type="NCBI Taxonomy" id="2011161"/>
    <lineage>
        <taxon>Eukaryota</taxon>
        <taxon>Metazoa</taxon>
        <taxon>Ecdysozoa</taxon>
        <taxon>Nematoda</taxon>
        <taxon>Chromadorea</taxon>
        <taxon>Plectida</taxon>
        <taxon>Plectina</taxon>
        <taxon>Plectoidea</taxon>
        <taxon>Plectidae</taxon>
        <taxon>Plectus</taxon>
    </lineage>
</organism>
<feature type="transmembrane region" description="Helical" evidence="6">
    <location>
        <begin position="82"/>
        <end position="105"/>
    </location>
</feature>
<proteinExistence type="inferred from homology"/>
<evidence type="ECO:0000256" key="5">
    <source>
        <dbReference type="ARBA" id="ARBA00023136"/>
    </source>
</evidence>
<reference evidence="9" key="1">
    <citation type="submission" date="2022-11" db="UniProtKB">
        <authorList>
            <consortium name="WormBaseParasite"/>
        </authorList>
    </citation>
    <scope>IDENTIFICATION</scope>
</reference>
<dbReference type="SUPFAM" id="SSF48317">
    <property type="entry name" value="Acid phosphatase/Vanadium-dependent haloperoxidase"/>
    <property type="match status" value="1"/>
</dbReference>
<feature type="transmembrane region" description="Helical" evidence="6">
    <location>
        <begin position="117"/>
        <end position="139"/>
    </location>
</feature>
<dbReference type="Gene3D" id="1.20.144.10">
    <property type="entry name" value="Phosphatidic acid phosphatase type 2/haloperoxidase"/>
    <property type="match status" value="1"/>
</dbReference>
<evidence type="ECO:0000256" key="3">
    <source>
        <dbReference type="ARBA" id="ARBA00022692"/>
    </source>
</evidence>
<dbReference type="InterPro" id="IPR036938">
    <property type="entry name" value="PAP2/HPO_sf"/>
</dbReference>
<keyword evidence="4 6" id="KW-1133">Transmembrane helix</keyword>
<dbReference type="InterPro" id="IPR000326">
    <property type="entry name" value="PAP2/HPO"/>
</dbReference>
<dbReference type="WBParaSite" id="PSAMB.scaffold104size79589.g1955.t1">
    <property type="protein sequence ID" value="PSAMB.scaffold104size79589.g1955.t1"/>
    <property type="gene ID" value="PSAMB.scaffold104size79589.g1955"/>
</dbReference>
<dbReference type="GO" id="GO:0005886">
    <property type="term" value="C:plasma membrane"/>
    <property type="evidence" value="ECO:0007669"/>
    <property type="project" value="TreeGrafter"/>
</dbReference>
<feature type="transmembrane region" description="Helical" evidence="6">
    <location>
        <begin position="230"/>
        <end position="248"/>
    </location>
</feature>
<dbReference type="InterPro" id="IPR043216">
    <property type="entry name" value="PAP-like"/>
</dbReference>
<comment type="similarity">
    <text evidence="2">Belongs to the PA-phosphatase related phosphoesterase family.</text>
</comment>
<evidence type="ECO:0000259" key="7">
    <source>
        <dbReference type="SMART" id="SM00014"/>
    </source>
</evidence>
<feature type="transmembrane region" description="Helical" evidence="6">
    <location>
        <begin position="200"/>
        <end position="218"/>
    </location>
</feature>
<evidence type="ECO:0000313" key="9">
    <source>
        <dbReference type="WBParaSite" id="PSAMB.scaffold104size79589.g1955.t1"/>
    </source>
</evidence>
<dbReference type="GO" id="GO:0006644">
    <property type="term" value="P:phospholipid metabolic process"/>
    <property type="evidence" value="ECO:0007669"/>
    <property type="project" value="InterPro"/>
</dbReference>
<keyword evidence="5 6" id="KW-0472">Membrane</keyword>
<dbReference type="PANTHER" id="PTHR10165">
    <property type="entry name" value="LIPID PHOSPHATE PHOSPHATASE"/>
    <property type="match status" value="1"/>
</dbReference>
<protein>
    <submittedName>
        <fullName evidence="9">Phosphatidic acid phosphatase type 2/haloperoxidase domain-containing protein</fullName>
    </submittedName>
</protein>
<dbReference type="SMART" id="SM00014">
    <property type="entry name" value="acidPPc"/>
    <property type="match status" value="1"/>
</dbReference>
<feature type="domain" description="Phosphatidic acid phosphatase type 2/haloperoxidase" evidence="7">
    <location>
        <begin position="124"/>
        <end position="273"/>
    </location>
</feature>
<evidence type="ECO:0000256" key="2">
    <source>
        <dbReference type="ARBA" id="ARBA00008816"/>
    </source>
</evidence>
<evidence type="ECO:0000256" key="6">
    <source>
        <dbReference type="SAM" id="Phobius"/>
    </source>
</evidence>
<evidence type="ECO:0000256" key="4">
    <source>
        <dbReference type="ARBA" id="ARBA00022989"/>
    </source>
</evidence>
<dbReference type="Pfam" id="PF01569">
    <property type="entry name" value="PAP2"/>
    <property type="match status" value="1"/>
</dbReference>
<evidence type="ECO:0000256" key="1">
    <source>
        <dbReference type="ARBA" id="ARBA00004141"/>
    </source>
</evidence>
<dbReference type="GO" id="GO:0008195">
    <property type="term" value="F:phosphatidate phosphatase activity"/>
    <property type="evidence" value="ECO:0007669"/>
    <property type="project" value="TreeGrafter"/>
</dbReference>
<comment type="subcellular location">
    <subcellularLocation>
        <location evidence="1">Membrane</location>
        <topology evidence="1">Multi-pass membrane protein</topology>
    </subcellularLocation>
</comment>
<accession>A0A914UJJ0</accession>
<sequence length="289" mass="32432">MPIQKIAFSTRFARREKENENFYVVIAKGTILSLLDILLTLAVGTFAFFMLIGYIVSPIERGFYCDDKSITKPLKPHTITPLHLILATLCVPLFTVFICEGIYFSRFRNQTLSLRKYFASSTGIYLAYLLTFSVATLMMEMAKCAFGRLRPHFLEACKPDWSLIDCTTDPTAFIADAHCTNEARMVRTGRGSFPSGHSEGAVLAFMFLYFYLTELVAVCKTSDLLPKIRAVVLVLFGIWAVVCCATRVTDCWHHPTDVLGGVTLGFLSIYIPFGRTTRTYAFDSQLLAP</sequence>
<feature type="transmembrane region" description="Helical" evidence="6">
    <location>
        <begin position="21"/>
        <end position="54"/>
    </location>
</feature>
<keyword evidence="3 6" id="KW-0812">Transmembrane</keyword>
<evidence type="ECO:0000313" key="8">
    <source>
        <dbReference type="Proteomes" id="UP000887566"/>
    </source>
</evidence>